<keyword evidence="4" id="KW-0747">Spliceosome</keyword>
<organism evidence="8 9">
    <name type="scientific">Molorchus minor</name>
    <dbReference type="NCBI Taxonomy" id="1323400"/>
    <lineage>
        <taxon>Eukaryota</taxon>
        <taxon>Metazoa</taxon>
        <taxon>Ecdysozoa</taxon>
        <taxon>Arthropoda</taxon>
        <taxon>Hexapoda</taxon>
        <taxon>Insecta</taxon>
        <taxon>Pterygota</taxon>
        <taxon>Neoptera</taxon>
        <taxon>Endopterygota</taxon>
        <taxon>Coleoptera</taxon>
        <taxon>Polyphaga</taxon>
        <taxon>Cucujiformia</taxon>
        <taxon>Chrysomeloidea</taxon>
        <taxon>Cerambycidae</taxon>
        <taxon>Lamiinae</taxon>
        <taxon>Monochamini</taxon>
        <taxon>Molorchus</taxon>
    </lineage>
</organism>
<proteinExistence type="inferred from homology"/>
<evidence type="ECO:0000256" key="7">
    <source>
        <dbReference type="ARBA" id="ARBA00023242"/>
    </source>
</evidence>
<dbReference type="Proteomes" id="UP001162164">
    <property type="component" value="Unassembled WGS sequence"/>
</dbReference>
<evidence type="ECO:0000256" key="6">
    <source>
        <dbReference type="ARBA" id="ARBA00023187"/>
    </source>
</evidence>
<sequence length="168" mass="19643">MDVNGENKKLDWMYKGATSLVDREDYLLGRSVDKTLDQLNNEEKEKKLGILPPKNHVEHECIPPSIRDFNRIVQAEQVDLSAKLQEDPLVAIKKREEEARRQFLQNPVQLKKLQEALKAQQMKKEKHCKKNKHGDSNDLDSKIANKLKYLKQDPSMLTTLKKIEKERR</sequence>
<reference evidence="8" key="1">
    <citation type="journal article" date="2023" name="Insect Mol. Biol.">
        <title>Genome sequencing provides insights into the evolution of gene families encoding plant cell wall-degrading enzymes in longhorned beetles.</title>
        <authorList>
            <person name="Shin N.R."/>
            <person name="Okamura Y."/>
            <person name="Kirsch R."/>
            <person name="Pauchet Y."/>
        </authorList>
    </citation>
    <scope>NUCLEOTIDE SEQUENCE</scope>
    <source>
        <strain evidence="8">MMC_N1</strain>
    </source>
</reference>
<dbReference type="PANTHER" id="PTHR16196:SF0">
    <property type="entry name" value="PRE-MRNA-SPLICING FACTOR CWC25 HOMOLOG"/>
    <property type="match status" value="1"/>
</dbReference>
<dbReference type="InterPro" id="IPR022209">
    <property type="entry name" value="CWC25"/>
</dbReference>
<evidence type="ECO:0000256" key="5">
    <source>
        <dbReference type="ARBA" id="ARBA00023054"/>
    </source>
</evidence>
<evidence type="ECO:0000256" key="2">
    <source>
        <dbReference type="ARBA" id="ARBA00006695"/>
    </source>
</evidence>
<keyword evidence="6" id="KW-0508">mRNA splicing</keyword>
<keyword evidence="9" id="KW-1185">Reference proteome</keyword>
<evidence type="ECO:0000256" key="3">
    <source>
        <dbReference type="ARBA" id="ARBA00022664"/>
    </source>
</evidence>
<comment type="similarity">
    <text evidence="2">Belongs to the CWC25 family.</text>
</comment>
<evidence type="ECO:0000256" key="4">
    <source>
        <dbReference type="ARBA" id="ARBA00022728"/>
    </source>
</evidence>
<keyword evidence="7" id="KW-0539">Nucleus</keyword>
<comment type="subcellular location">
    <subcellularLocation>
        <location evidence="1">Nucleus</location>
    </subcellularLocation>
</comment>
<dbReference type="PANTHER" id="PTHR16196">
    <property type="entry name" value="CELL CYCLE CONTROL PROTEIN CWF25"/>
    <property type="match status" value="1"/>
</dbReference>
<keyword evidence="5" id="KW-0175">Coiled coil</keyword>
<dbReference type="InterPro" id="IPR051376">
    <property type="entry name" value="CWC25_splicing_factor"/>
</dbReference>
<protein>
    <submittedName>
        <fullName evidence="8">Uncharacterized protein</fullName>
    </submittedName>
</protein>
<gene>
    <name evidence="8" type="ORF">NQ317_012326</name>
</gene>
<evidence type="ECO:0000256" key="1">
    <source>
        <dbReference type="ARBA" id="ARBA00004123"/>
    </source>
</evidence>
<keyword evidence="3" id="KW-0507">mRNA processing</keyword>
<dbReference type="EMBL" id="JAPWTJ010002523">
    <property type="protein sequence ID" value="KAJ8965811.1"/>
    <property type="molecule type" value="Genomic_DNA"/>
</dbReference>
<evidence type="ECO:0000313" key="8">
    <source>
        <dbReference type="EMBL" id="KAJ8965811.1"/>
    </source>
</evidence>
<name>A0ABQ9IU27_9CUCU</name>
<comment type="caution">
    <text evidence="8">The sequence shown here is derived from an EMBL/GenBank/DDBJ whole genome shotgun (WGS) entry which is preliminary data.</text>
</comment>
<dbReference type="Pfam" id="PF12542">
    <property type="entry name" value="CWC25"/>
    <property type="match status" value="1"/>
</dbReference>
<accession>A0ABQ9IU27</accession>
<evidence type="ECO:0000313" key="9">
    <source>
        <dbReference type="Proteomes" id="UP001162164"/>
    </source>
</evidence>